<evidence type="ECO:0000256" key="2">
    <source>
        <dbReference type="ARBA" id="ARBA00022574"/>
    </source>
</evidence>
<dbReference type="InterPro" id="IPR015943">
    <property type="entry name" value="WD40/YVTN_repeat-like_dom_sf"/>
</dbReference>
<dbReference type="STRING" id="215250.A0A316YYL9"/>
<dbReference type="InterPro" id="IPR001680">
    <property type="entry name" value="WD40_rpt"/>
</dbReference>
<feature type="repeat" description="WD" evidence="5">
    <location>
        <begin position="392"/>
        <end position="433"/>
    </location>
</feature>
<protein>
    <recommendedName>
        <fullName evidence="4">WD40 repeat-containing protein SMU1</fullName>
    </recommendedName>
</protein>
<dbReference type="PRINTS" id="PR00320">
    <property type="entry name" value="GPROTEINBRPT"/>
</dbReference>
<keyword evidence="2 5" id="KW-0853">WD repeat</keyword>
<feature type="repeat" description="WD" evidence="5">
    <location>
        <begin position="440"/>
        <end position="481"/>
    </location>
</feature>
<dbReference type="InterPro" id="IPR020472">
    <property type="entry name" value="WD40_PAC1"/>
</dbReference>
<dbReference type="InterPro" id="IPR036322">
    <property type="entry name" value="WD40_repeat_dom_sf"/>
</dbReference>
<feature type="region of interest" description="Disordered" evidence="6">
    <location>
        <begin position="1"/>
        <end position="49"/>
    </location>
</feature>
<dbReference type="AlphaFoldDB" id="A0A316YYL9"/>
<evidence type="ECO:0000313" key="8">
    <source>
        <dbReference type="EMBL" id="PWN93864.1"/>
    </source>
</evidence>
<dbReference type="GO" id="GO:0000398">
    <property type="term" value="P:mRNA splicing, via spliceosome"/>
    <property type="evidence" value="ECO:0007669"/>
    <property type="project" value="InterPro"/>
</dbReference>
<dbReference type="RefSeq" id="XP_025381062.1">
    <property type="nucleotide sequence ID" value="XM_025518629.1"/>
</dbReference>
<sequence>MEESQATPTQNHQASAPASSSSSSSSSAKQVAHDSHPASSATTAAAADPTGLEEALASASLGDDTKEAWKKRKQVLLAEARNLVPANLQLHGLRPPPPHSASYSNTAAPSSGLTAEQASQQSVLLKWDEPGLRDDVLRLIDQYLEDQGMGATRQVLAEEWSGKARERDEAGADARKLKKAILEGAWDEVDKLLAKPLVRSFNAFKYAVFKQEFLELVEQREYQKAFTFLNKRLRSLEHYQPFKGEFRDLCYLLSSKSVSDSPSFRAWEGIQPAREALVAQFSGLLEQDRSETEDHPAPYVPPHRLKSLLHMAVAYQVEFARYHPKKAPRLSSLLYDYESFVCPNAIMSTFRGHRRNVKALAWVGLEGRSLVSGSSDGTVRLWHTSSARQEAVLEHGSRVWDVASTESGDLVASAGGDSLVKIWHTESKSLRTALGHTGGISQSTGDVYSCAFDGQGNQVLTGGYDKVVRLYDVASSTLVKTFTGHGLGVSSVTFDPAARLAVTASKDCSVRLWDLNSGLCVRTVFGHLGEVTSVELNESGRRMLTASKDNSSMLHDMRTLKPLQRFKGAQNTRANFVRASFAHNGLIASGSEDGEVVLWDQESSECLQTLQGHTTGQVVYCAKWNRAQSLLASCGDDGTLRTWHWDEEGHRDRP</sequence>
<feature type="repeat" description="WD" evidence="5">
    <location>
        <begin position="350"/>
        <end position="392"/>
    </location>
</feature>
<feature type="domain" description="CTLH" evidence="7">
    <location>
        <begin position="172"/>
        <end position="224"/>
    </location>
</feature>
<name>A0A316YYL9_9BASI</name>
<feature type="repeat" description="WD" evidence="5">
    <location>
        <begin position="586"/>
        <end position="609"/>
    </location>
</feature>
<dbReference type="InParanoid" id="A0A316YYL9"/>
<dbReference type="InterPro" id="IPR045184">
    <property type="entry name" value="SMU1"/>
</dbReference>
<evidence type="ECO:0000256" key="5">
    <source>
        <dbReference type="PROSITE-ProRule" id="PRU00221"/>
    </source>
</evidence>
<feature type="compositionally biased region" description="Polar residues" evidence="6">
    <location>
        <begin position="101"/>
        <end position="115"/>
    </location>
</feature>
<feature type="repeat" description="WD" evidence="5">
    <location>
        <begin position="524"/>
        <end position="565"/>
    </location>
</feature>
<dbReference type="CDD" id="cd00200">
    <property type="entry name" value="WD40"/>
    <property type="match status" value="1"/>
</dbReference>
<dbReference type="PROSITE" id="PS50897">
    <property type="entry name" value="CTLH"/>
    <property type="match status" value="1"/>
</dbReference>
<accession>A0A316YYL9</accession>
<feature type="compositionally biased region" description="Low complexity" evidence="6">
    <location>
        <begin position="14"/>
        <end position="28"/>
    </location>
</feature>
<dbReference type="InterPro" id="IPR006595">
    <property type="entry name" value="CTLH_C"/>
</dbReference>
<feature type="region of interest" description="Disordered" evidence="6">
    <location>
        <begin position="89"/>
        <end position="115"/>
    </location>
</feature>
<dbReference type="PROSITE" id="PS00678">
    <property type="entry name" value="WD_REPEATS_1"/>
    <property type="match status" value="1"/>
</dbReference>
<organism evidence="8 9">
    <name type="scientific">Acaromyces ingoldii</name>
    <dbReference type="NCBI Taxonomy" id="215250"/>
    <lineage>
        <taxon>Eukaryota</taxon>
        <taxon>Fungi</taxon>
        <taxon>Dikarya</taxon>
        <taxon>Basidiomycota</taxon>
        <taxon>Ustilaginomycotina</taxon>
        <taxon>Exobasidiomycetes</taxon>
        <taxon>Exobasidiales</taxon>
        <taxon>Cryptobasidiaceae</taxon>
        <taxon>Acaromyces</taxon>
    </lineage>
</organism>
<dbReference type="SUPFAM" id="SSF50978">
    <property type="entry name" value="WD40 repeat-like"/>
    <property type="match status" value="1"/>
</dbReference>
<evidence type="ECO:0000313" key="9">
    <source>
        <dbReference type="Proteomes" id="UP000245768"/>
    </source>
</evidence>
<gene>
    <name evidence="8" type="ORF">FA10DRAFT_224933</name>
</gene>
<feature type="compositionally biased region" description="Polar residues" evidence="6">
    <location>
        <begin position="1"/>
        <end position="13"/>
    </location>
</feature>
<evidence type="ECO:0000256" key="6">
    <source>
        <dbReference type="SAM" id="MobiDB-lite"/>
    </source>
</evidence>
<feature type="repeat" description="WD" evidence="5">
    <location>
        <begin position="482"/>
        <end position="523"/>
    </location>
</feature>
<evidence type="ECO:0000259" key="7">
    <source>
        <dbReference type="PROSITE" id="PS50897"/>
    </source>
</evidence>
<dbReference type="Proteomes" id="UP000245768">
    <property type="component" value="Unassembled WGS sequence"/>
</dbReference>
<dbReference type="PROSITE" id="PS50294">
    <property type="entry name" value="WD_REPEATS_REGION"/>
    <property type="match status" value="3"/>
</dbReference>
<dbReference type="Gene3D" id="2.130.10.10">
    <property type="entry name" value="YVTN repeat-like/Quinoprotein amine dehydrogenase"/>
    <property type="match status" value="3"/>
</dbReference>
<dbReference type="OrthoDB" id="674604at2759"/>
<keyword evidence="9" id="KW-1185">Reference proteome</keyword>
<evidence type="ECO:0000256" key="4">
    <source>
        <dbReference type="ARBA" id="ARBA00026184"/>
    </source>
</evidence>
<dbReference type="PANTHER" id="PTHR22848">
    <property type="entry name" value="WD40 REPEAT PROTEIN"/>
    <property type="match status" value="1"/>
</dbReference>
<proteinExistence type="predicted"/>
<reference evidence="8 9" key="1">
    <citation type="journal article" date="2018" name="Mol. Biol. Evol.">
        <title>Broad Genomic Sampling Reveals a Smut Pathogenic Ancestry of the Fungal Clade Ustilaginomycotina.</title>
        <authorList>
            <person name="Kijpornyongpan T."/>
            <person name="Mondo S.J."/>
            <person name="Barry K."/>
            <person name="Sandor L."/>
            <person name="Lee J."/>
            <person name="Lipzen A."/>
            <person name="Pangilinan J."/>
            <person name="LaButti K."/>
            <person name="Hainaut M."/>
            <person name="Henrissat B."/>
            <person name="Grigoriev I.V."/>
            <person name="Spatafora J.W."/>
            <person name="Aime M.C."/>
        </authorList>
    </citation>
    <scope>NUCLEOTIDE SEQUENCE [LARGE SCALE GENOMIC DNA]</scope>
    <source>
        <strain evidence="8 9">MCA 4198</strain>
    </source>
</reference>
<dbReference type="GeneID" id="37040545"/>
<feature type="compositionally biased region" description="Low complexity" evidence="6">
    <location>
        <begin position="37"/>
        <end position="49"/>
    </location>
</feature>
<dbReference type="InterPro" id="IPR019775">
    <property type="entry name" value="WD40_repeat_CS"/>
</dbReference>
<dbReference type="Pfam" id="PF00400">
    <property type="entry name" value="WD40"/>
    <property type="match status" value="7"/>
</dbReference>
<evidence type="ECO:0000256" key="3">
    <source>
        <dbReference type="ARBA" id="ARBA00022737"/>
    </source>
</evidence>
<dbReference type="EMBL" id="KZ819634">
    <property type="protein sequence ID" value="PWN93864.1"/>
    <property type="molecule type" value="Genomic_DNA"/>
</dbReference>
<keyword evidence="3" id="KW-0677">Repeat</keyword>
<comment type="subcellular location">
    <subcellularLocation>
        <location evidence="1">Nucleus speckle</location>
    </subcellularLocation>
</comment>
<dbReference type="PROSITE" id="PS50082">
    <property type="entry name" value="WD_REPEATS_2"/>
    <property type="match status" value="6"/>
</dbReference>
<evidence type="ECO:0000256" key="1">
    <source>
        <dbReference type="ARBA" id="ARBA00004324"/>
    </source>
</evidence>
<dbReference type="GO" id="GO:0016607">
    <property type="term" value="C:nuclear speck"/>
    <property type="evidence" value="ECO:0007669"/>
    <property type="project" value="UniProtKB-SubCell"/>
</dbReference>
<dbReference type="SMART" id="SM00320">
    <property type="entry name" value="WD40"/>
    <property type="match status" value="7"/>
</dbReference>